<evidence type="ECO:0008006" key="8">
    <source>
        <dbReference type="Google" id="ProtNLM"/>
    </source>
</evidence>
<protein>
    <recommendedName>
        <fullName evidence="8">Virulence plasmid A protein</fullName>
    </recommendedName>
</protein>
<evidence type="ECO:0000313" key="7">
    <source>
        <dbReference type="Proteomes" id="UP001515641"/>
    </source>
</evidence>
<dbReference type="InterPro" id="IPR041079">
    <property type="entry name" value="Neuraminidase-like"/>
</dbReference>
<feature type="domain" description="Tc toxin complex TcA C-terminal TcB-binding" evidence="3">
    <location>
        <begin position="3430"/>
        <end position="3573"/>
    </location>
</feature>
<dbReference type="Pfam" id="PF18276">
    <property type="entry name" value="TcA_TcB_BD"/>
    <property type="match status" value="2"/>
</dbReference>
<keyword evidence="7" id="KW-1185">Reference proteome</keyword>
<dbReference type="Pfam" id="PF03538">
    <property type="entry name" value="VRP1"/>
    <property type="match status" value="1"/>
</dbReference>
<reference evidence="6 7" key="1">
    <citation type="submission" date="2020-03" db="EMBL/GenBank/DDBJ databases">
        <title>Draft genome sequence of environmentally isolated cultures.</title>
        <authorList>
            <person name="Wilson H.S."/>
            <person name="De Leon M.E."/>
        </authorList>
    </citation>
    <scope>NUCLEOTIDE SEQUENCE [LARGE SCALE GENOMIC DNA]</scope>
    <source>
        <strain evidence="6 7">HSC-31F16</strain>
    </source>
</reference>
<organism evidence="6 7">
    <name type="scientific">Chromobacterium fluminis</name>
    <dbReference type="NCBI Taxonomy" id="3044269"/>
    <lineage>
        <taxon>Bacteria</taxon>
        <taxon>Pseudomonadati</taxon>
        <taxon>Pseudomonadota</taxon>
        <taxon>Betaproteobacteria</taxon>
        <taxon>Neisseriales</taxon>
        <taxon>Chromobacteriaceae</taxon>
        <taxon>Chromobacterium</taxon>
    </lineage>
</organism>
<sequence length="3602" mass="394843">MGAAFDMDTLLPFPADVAAVLRSLGFESVYDINMMEADRFRLDFDVRLNGCAAAIYTYAQRQVALLDNQFRQNLIPLMGSSANDVLSYSSGQVEQLQQNAVPRVARYHEPLYQQLFDDKEERCVEPGALQSLDSPVCYLVYLVTLLRGVSGGEALRRLVAQRPDLTQLLLDESAFKSTLASSELTGEILIDTLDAILAALPQSRYHRAGGHVGAGEAVYRYLATQARYPLTMPFDEAMRRIELVLAPSGHVLGDVISQLGVGYRQANPVELSLDARRRAEEVYSGLSPEQISIITGPAPDSAVPFNVVIDENGRFEESITPSLILDGLWPTLRVNSVSLEAQVSQPFVCASKDGSTTTVTLRWSSNQADGVRLDKPEFAQTVDNRKVYWGTSTWYARHDGLTADQVAITIGVLVIGSQAEASVRNGALSSSRMALEADFGVDVSQATAVPMRVPVPMLCQAAQISREELEAFYAIGNDRPSVSVHVPWKLPDREALPGLYGASFLWGGQAIYDRAYRPGTIDADQLICTPFQLDNLQRLIRLKNHLNLPAGQLDMLLNAALHAEHVKDVGTLPVWSLSSSTLRALGMFLRWRDAYGLDAEGGAALLFEISPYARVGQASLLDRLLREDEAWELNDKVLSDGDKAMLARAFRIPGNKLEDLVKLLKAAKNGAEVIRSLSMLSALYRPVLVAQLLGITVDDLLALLQLLGGEAVTSTSHTLLALLFTPSIQKEHYDTLDLLLTLDQCVQWCQQSHCALSEWVAVARPADQGVDRDKKLREALKGAVEPYDIKQVLLRAGQEGDGSGNNLGESDRNNDQLLDGIITTFKLESLVPAKHASPRVDNKISEFLDLNPAVASHLQVRFQAAASAVASQTGLSQGAAAILTSHHADLLDQALKDDTISLTPLFISAAVVGRNTLDEMQLLPLTVGVEGLGFEAGHALADWQRLLVLCDYAQLAQADPRLSPLALWTSGKYVTADVCERVGAVIGDTSLARALIVSGSESVITKVARVQRMLGVSEWTGWSVADLNAWLSGQALQWDRRWQLSLNCGPQSGPAAAELDARFSEIRAAALLAFYKAICRRFTIQYRQLGWSLAYREKQPETVDVASTLLIDPEMTAKVPTTRVAEAIASFQTFIQRIAEGAETGLALTPAELERWQTNDSRYAIWAANVQLRWHPEQYVNPAARMNKTDLFRQFETRLAQSHLDRDAVEGALREYLNGFEKIVNLDVIGGYQDGLDQASSTMYFLGRSKNAPYEYYSRSWGIDGAGMRVWSEWSRIDLPSLTNATPDADSGAGGAEAAWTKRFGDLPAWQAVGDGKLWLPVQARLVVTSGRLYFVWIESREVNGHSQTSMSENMKATTSVKAYQYVVSVMYRRLGGGWSAPVEVYKGIPTLKPDASPPHLAAFSILENAAVFPEEVLNHPAPTGDLLFIGLLGEPFSLPRTEDSKPDPQVVAWQEAGYNISFPAGKPASVPEPVAEKVSGATYLLLDSFLSEVTRNTLWGEADSANRPGVAKWGGDHVLGRTIQGLILNSYRWIVRGKTEDPANPDEYFYSTGVATPCVPKSWLLERRYMQNLGSLVFGPEMTVTLDVDGAGQTGRGSYEVISKVAVSATMLAKVPSDRKLVHFLEINGNSRYAAVSSGDDRLSMFLAFDNGLSPCVSSIKHGLVLVAKAASNVVLTDGVDDALIETGVLTVARGELQTMTADIRENRLGVQFLLTRKPGAQHVEPLESDTPASVIGINVAPQGVETRLLTGGKFKLLTNVSDANFGPALQEEKDWMAATYCDGIDGQRFSPWAYNLTPKAIKAGVHLATKCTKKEIAELKLGAGQTLYASDATTQVHNVKEISGDADTVYLVQAVDLSNLTRASSEPEYKSIPQPTGTGGTLSPMRFEFHALSEGESGQPFTVPGVGLAILSKSMLSRYLANLKAQTPFVKEDWGWLPAEFSQDVTPALLNRSFNLASADEMYFAVKIDQAKIKGALDSNTKRWVGCSVSVLSMLSPGDGYVLGLKSGGAAEKFSLTSGSDGSSLSTAGFHWENNRIYLDAPDDQALDKFLKEYSHFFIVLPWIANDFKTAADTGLLFTLANVYTKVVVGKISCNVAPLARSVVTSSCSPAVVRVGESARLKVTVDLSAEPELSDAAHLTIALGNAFQVGSPAVVPAGTVLPAAGAIGGNVTLSHLRDKARVLDFNIPVQVRSVPPRSAALLATVTVEDRQSAQRMTIDTPQVLPAQGMEWQWRFGASLDHLTNVDFQQAISTNDLQSTFLLAAFNVCLGSSAYQRGNKITLTLVLPDGLLANTTQWGEVKSKFPDIVKLTNDWDKLNDGKLVVVKDLMLTESFQTILVPLTLTPDAKAAIDNKKPLFWNAVEAWVSSSDSSPTTLESAFFKQPKVGLKANLSAVCNLPDLKNVPLGQAFTDDLRILVGDADTKIKEVTFEFPKSCQSIFQSATLIDPNGNTTALSGQLEKYQFLTFDLSGINLLASQLYTLQVPLLAQPLEASASVQRKNKDNRTQFSVTFSGESAPVIVKLDSILEVQPIVETSIVVQNADGTPLDGRQLSVGSTYRYRIDVRMSEEDLRKQVGQSVDLTLVPLAGLVMTISVSPTLKIMTTPKPITTTLPTLTQSAFDAIKARYPSVKGYPPFGTMASKGFYVNDVGQQCIIFTLVQAGGLNGTVELPFDVVAEGDCWAAVSVKPPAPGLTSDVASYHWLSLAPATRYSAPLLSFDSARLPFSDLRFSHNELGNAFSDPLPLPRPIPMGDGKPARRPLDTLIRLNTQFGKDLARIAQRDGEAVFESATQEHRQAPLESNGEPELLEKDSANLLYFWELFFHAPFLIAYRLNLEGRYEEAQNWLRRLFEPFPVSRGVTKPTDYWRCRLLTAQFRFVPLAETSGPVDPDAVASYQPVYYRKALFFAYVKNLIDKGDSYFRELTRDGVNEARQCYLLAMSLMGEPQLVSDARMWQPCTLDEASKRYGRGTADQPWQLFYIPRSHLSQQLWEKLTTRLYNLRNGLTLDGKPLSLPLYDQPLNPSELLAARSATAGGGAAALRGKVNVPPFRYGVMYAHASSAVDTLVQFGTTLLTVIDRQQDLQLQSLLLRQQQEITQFLVDIQADTVRLSAANRKAMQAAHDAAETRAEKLKALIETDVSSDEMHALQLRSNAQIVSATSSSLRAVASGLDVVPRIFGFSNGGGRIGAIPDALAQGLLVAGDILLSDAANAEIREQYRRRKQEWELAKQQVDGEIDQLKLQLDADAIQARIYEKQLAQTKVQLRQFSEQAAFMRARFTSEALFQWMIGQVSALYYQAYDTVSSLCLLAQEAWRYEMGEYDGSRNFFQTGGWNDVRRGLLAGETLRLGLLRMQREYLSRAERQLELTHTFSVKNAYDGSKGRQDGDWRKERLEAPLKGYKKRKPKENQGGIEVQWNGDDFKNALALTIPFAVTEEDLAKRYPGHYMRQLVAVSVTLPGLVGPYEDVCVMLVQKKSRFALKPTEATFQAMCSGSQTAPEIVENVRPGQVVALSSGLDDSGLFVLNFGDDRLLPFEGNGVVGEWELKFFNPYNPSQWRLLDSLSDVIVRFHYRARDGGEAYAAMVSKYLLTKGIFGFTATENS</sequence>
<keyword evidence="1" id="KW-0843">Virulence</keyword>
<feature type="domain" description="Neuraminidase-like" evidence="4">
    <location>
        <begin position="1226"/>
        <end position="1387"/>
    </location>
</feature>
<dbReference type="Pfam" id="PF20220">
    <property type="entry name" value="ABC_toxin_N"/>
    <property type="match status" value="1"/>
</dbReference>
<evidence type="ECO:0000259" key="4">
    <source>
        <dbReference type="Pfam" id="PF18413"/>
    </source>
</evidence>
<dbReference type="InterPro" id="IPR040840">
    <property type="entry name" value="TcA_TcB_BD"/>
</dbReference>
<dbReference type="InterPro" id="IPR046839">
    <property type="entry name" value="ABC_toxin_N"/>
</dbReference>
<proteinExistence type="predicted"/>
<name>A0ABX0LDB6_9NEIS</name>
<evidence type="ECO:0000259" key="3">
    <source>
        <dbReference type="Pfam" id="PF18276"/>
    </source>
</evidence>
<feature type="domain" description="Tc toxin complex TcA C-terminal TcB-binding" evidence="3">
    <location>
        <begin position="3243"/>
        <end position="3376"/>
    </location>
</feature>
<evidence type="ECO:0000256" key="1">
    <source>
        <dbReference type="ARBA" id="ARBA00023026"/>
    </source>
</evidence>
<dbReference type="InterPro" id="IPR018003">
    <property type="entry name" value="Insecticidal_toxin/plasmid_vir"/>
</dbReference>
<feature type="domain" description="ABC toxin N-terminal" evidence="5">
    <location>
        <begin position="1106"/>
        <end position="1196"/>
    </location>
</feature>
<evidence type="ECO:0000313" key="6">
    <source>
        <dbReference type="EMBL" id="NHR07243.1"/>
    </source>
</evidence>
<comment type="caution">
    <text evidence="6">The sequence shown here is derived from an EMBL/GenBank/DDBJ whole genome shotgun (WGS) entry which is preliminary data.</text>
</comment>
<keyword evidence="2" id="KW-0175">Coiled coil</keyword>
<accession>A0ABX0LDB6</accession>
<dbReference type="Proteomes" id="UP001515641">
    <property type="component" value="Unassembled WGS sequence"/>
</dbReference>
<gene>
    <name evidence="6" type="ORF">HA052_18800</name>
</gene>
<dbReference type="Pfam" id="PF18413">
    <property type="entry name" value="Neuraminidase"/>
    <property type="match status" value="1"/>
</dbReference>
<evidence type="ECO:0000256" key="2">
    <source>
        <dbReference type="SAM" id="Coils"/>
    </source>
</evidence>
<evidence type="ECO:0000259" key="5">
    <source>
        <dbReference type="Pfam" id="PF20220"/>
    </source>
</evidence>
<dbReference type="EMBL" id="JAAOMA010000031">
    <property type="protein sequence ID" value="NHR07243.1"/>
    <property type="molecule type" value="Genomic_DNA"/>
</dbReference>
<feature type="coiled-coil region" evidence="2">
    <location>
        <begin position="3216"/>
        <end position="3271"/>
    </location>
</feature>
<dbReference type="RefSeq" id="WP_166453080.1">
    <property type="nucleotide sequence ID" value="NZ_JAAOMA010000031.1"/>
</dbReference>